<sequence length="471" mass="53142">MHIQGLAGVGKTYLIRAMLETLPASSTLLLAFTGAQLAALRSRLGGLEVTDMTFRTMADELLTQDLTQPWRRVGDGRGNATYQLNDQAIANLLGIQSVGGHSPARVVGWCRQAIMDFCDSNDDNIGPEHFPSAGRLKERIDQAVMTEYARLLWQEIIRPTHPDLRMPIRGYHRLKQLAQQTELRIPATFTHVIVDESHDLPAPLLEFLGRCPKAVYTLGDVCQALHGQPGKPVKRVRQWELFQSLRAGRELEQVVNPLRAAFPGQQLSPMEGNRERATRVHFYDHAQIPEEPTTILVRSEWGLFEWFQRLANANARFALLPGVEKDFRAFVQDCIELYHRGTQPRHWALYAYSSWAAMESRFGHNRTFVRISDMLARGYSSTDFERSLMQLQPTGQAPILLGRVADARNLEMDSVMLTPDLLVPVAGSEQRSTRRVLSAIYTGATRTRFELTVPGYLRDWLLDQGRGGEGD</sequence>
<dbReference type="Proteomes" id="UP000242930">
    <property type="component" value="Unassembled WGS sequence"/>
</dbReference>
<gene>
    <name evidence="1" type="ORF">SAMN05216201_11771</name>
</gene>
<evidence type="ECO:0008006" key="3">
    <source>
        <dbReference type="Google" id="ProtNLM"/>
    </source>
</evidence>
<organism evidence="1 2">
    <name type="scientific">Pseudomonas linyingensis</name>
    <dbReference type="NCBI Taxonomy" id="915471"/>
    <lineage>
        <taxon>Bacteria</taxon>
        <taxon>Pseudomonadati</taxon>
        <taxon>Pseudomonadota</taxon>
        <taxon>Gammaproteobacteria</taxon>
        <taxon>Pseudomonadales</taxon>
        <taxon>Pseudomonadaceae</taxon>
        <taxon>Pseudomonas</taxon>
    </lineage>
</organism>
<evidence type="ECO:0000313" key="2">
    <source>
        <dbReference type="Proteomes" id="UP000242930"/>
    </source>
</evidence>
<evidence type="ECO:0000313" key="1">
    <source>
        <dbReference type="EMBL" id="SEJ77247.1"/>
    </source>
</evidence>
<keyword evidence="2" id="KW-1185">Reference proteome</keyword>
<dbReference type="EMBL" id="FNZE01000017">
    <property type="protein sequence ID" value="SEJ77247.1"/>
    <property type="molecule type" value="Genomic_DNA"/>
</dbReference>
<dbReference type="STRING" id="915471.SAMN05216201_11771"/>
<dbReference type="SUPFAM" id="SSF52540">
    <property type="entry name" value="P-loop containing nucleoside triphosphate hydrolases"/>
    <property type="match status" value="1"/>
</dbReference>
<accession>A0A1H7BLL0</accession>
<protein>
    <recommendedName>
        <fullName evidence="3">DNA helicase</fullName>
    </recommendedName>
</protein>
<proteinExistence type="predicted"/>
<dbReference type="Gene3D" id="3.40.50.300">
    <property type="entry name" value="P-loop containing nucleotide triphosphate hydrolases"/>
    <property type="match status" value="1"/>
</dbReference>
<dbReference type="InterPro" id="IPR027417">
    <property type="entry name" value="P-loop_NTPase"/>
</dbReference>
<reference evidence="2" key="1">
    <citation type="submission" date="2016-10" db="EMBL/GenBank/DDBJ databases">
        <authorList>
            <person name="Varghese N."/>
            <person name="Submissions S."/>
        </authorList>
    </citation>
    <scope>NUCLEOTIDE SEQUENCE [LARGE SCALE GENOMIC DNA]</scope>
    <source>
        <strain evidence="2">LMG 25967</strain>
    </source>
</reference>
<name>A0A1H7BLL0_9PSED</name>
<dbReference type="AlphaFoldDB" id="A0A1H7BLL0"/>